<evidence type="ECO:0000256" key="8">
    <source>
        <dbReference type="ARBA" id="ARBA00047285"/>
    </source>
</evidence>
<keyword evidence="3 11" id="KW-0378">Hydrolase</keyword>
<protein>
    <recommendedName>
        <fullName evidence="5">choloylglycine hydrolase</fullName>
        <ecNumber evidence="5">3.5.1.24</ecNumber>
    </recommendedName>
    <alternativeName>
        <fullName evidence="6">Bile salt hydrolase</fullName>
    </alternativeName>
    <alternativeName>
        <fullName evidence="7">Choloylglycine hydrolase</fullName>
    </alternativeName>
</protein>
<evidence type="ECO:0000256" key="9">
    <source>
        <dbReference type="ARBA" id="ARBA00048897"/>
    </source>
</evidence>
<dbReference type="EMBL" id="DVON01000111">
    <property type="protein sequence ID" value="HIV12511.1"/>
    <property type="molecule type" value="Genomic_DNA"/>
</dbReference>
<dbReference type="InterPro" id="IPR052193">
    <property type="entry name" value="Peptidase_C59"/>
</dbReference>
<evidence type="ECO:0000256" key="5">
    <source>
        <dbReference type="ARBA" id="ARBA00044769"/>
    </source>
</evidence>
<proteinExistence type="inferred from homology"/>
<evidence type="ECO:0000259" key="10">
    <source>
        <dbReference type="Pfam" id="PF02275"/>
    </source>
</evidence>
<dbReference type="GO" id="GO:0045302">
    <property type="term" value="F:choloylglycine hydrolase activity"/>
    <property type="evidence" value="ECO:0007669"/>
    <property type="project" value="UniProtKB-EC"/>
</dbReference>
<keyword evidence="4" id="KW-0443">Lipid metabolism</keyword>
<feature type="domain" description="Choloylglycine hydrolase/NAAA C-terminal" evidence="10">
    <location>
        <begin position="2"/>
        <end position="307"/>
    </location>
</feature>
<dbReference type="InterPro" id="IPR047711">
    <property type="entry name" value="CBAH"/>
</dbReference>
<comment type="catalytic activity">
    <reaction evidence="9">
        <text>taurodeoxycholate + H2O = deoxycholate + taurine</text>
        <dbReference type="Rhea" id="RHEA:47556"/>
        <dbReference type="ChEBI" id="CHEBI:15377"/>
        <dbReference type="ChEBI" id="CHEBI:23614"/>
        <dbReference type="ChEBI" id="CHEBI:36261"/>
        <dbReference type="ChEBI" id="CHEBI:507393"/>
    </reaction>
    <physiologicalReaction direction="left-to-right" evidence="9">
        <dbReference type="Rhea" id="RHEA:47557"/>
    </physiologicalReaction>
</comment>
<evidence type="ECO:0000256" key="1">
    <source>
        <dbReference type="ARBA" id="ARBA00004860"/>
    </source>
</evidence>
<name>A0A9D1NTF0_9FIRM</name>
<evidence type="ECO:0000256" key="2">
    <source>
        <dbReference type="ARBA" id="ARBA00006625"/>
    </source>
</evidence>
<evidence type="ECO:0000313" key="11">
    <source>
        <dbReference type="EMBL" id="HIV12511.1"/>
    </source>
</evidence>
<organism evidence="11 12">
    <name type="scientific">Candidatus Pullilachnospira stercoravium</name>
    <dbReference type="NCBI Taxonomy" id="2840913"/>
    <lineage>
        <taxon>Bacteria</taxon>
        <taxon>Bacillati</taxon>
        <taxon>Bacillota</taxon>
        <taxon>Clostridia</taxon>
        <taxon>Lachnospirales</taxon>
        <taxon>Lachnospiraceae</taxon>
        <taxon>Lachnospiraceae incertae sedis</taxon>
        <taxon>Candidatus Pullilachnospira</taxon>
    </lineage>
</organism>
<dbReference type="GO" id="GO:0006629">
    <property type="term" value="P:lipid metabolic process"/>
    <property type="evidence" value="ECO:0007669"/>
    <property type="project" value="UniProtKB-KW"/>
</dbReference>
<dbReference type="PANTHER" id="PTHR35527">
    <property type="entry name" value="CHOLOYLGLYCINE HYDROLASE"/>
    <property type="match status" value="1"/>
</dbReference>
<dbReference type="CDD" id="cd00542">
    <property type="entry name" value="Ntn_PVA"/>
    <property type="match status" value="1"/>
</dbReference>
<sequence length="326" mass="36356">MCTCITCENGDFYFGRNMDLEYHFGEQVVITPRNYVFRFRREPQLASHYAMIGMASVAEGYPLYAEAVNEKGLGMAGLNFPGNACYVPEQPGKRNVTPYELIPWVLGQCADTEEARKLLETVSLLDIPFSEKLPLAPLHWMIADRNGSLVLEADQTGVHLYENPFGVLTNNPPFPYYLVHMGNYVNLQAEFPKGGIAEKMKLQPFGQGLGAVGLPGDFSPASRFVKAAFLKWNSQAPEEELASVSQFFHILDGVAMVRGSVITPEGMPDITTYSCCVNTDRGIYYYKTYDNSQIQAVSMEREDLAGTALRKFPLVTEQQIGWQNGN</sequence>
<dbReference type="AlphaFoldDB" id="A0A9D1NTF0"/>
<dbReference type="PANTHER" id="PTHR35527:SF2">
    <property type="entry name" value="HYDROLASE"/>
    <property type="match status" value="1"/>
</dbReference>
<dbReference type="InterPro" id="IPR029132">
    <property type="entry name" value="CBAH/NAAA_C"/>
</dbReference>
<dbReference type="EC" id="3.5.1.24" evidence="5"/>
<dbReference type="Proteomes" id="UP000886723">
    <property type="component" value="Unassembled WGS sequence"/>
</dbReference>
<evidence type="ECO:0000256" key="3">
    <source>
        <dbReference type="ARBA" id="ARBA00022801"/>
    </source>
</evidence>
<evidence type="ECO:0000256" key="7">
    <source>
        <dbReference type="ARBA" id="ARBA00044806"/>
    </source>
</evidence>
<dbReference type="InterPro" id="IPR029055">
    <property type="entry name" value="Ntn_hydrolases_N"/>
</dbReference>
<dbReference type="SUPFAM" id="SSF56235">
    <property type="entry name" value="N-terminal nucleophile aminohydrolases (Ntn hydrolases)"/>
    <property type="match status" value="1"/>
</dbReference>
<dbReference type="NCBIfam" id="NF038245">
    <property type="entry name" value="bile_salt_hydro"/>
    <property type="match status" value="1"/>
</dbReference>
<evidence type="ECO:0000256" key="4">
    <source>
        <dbReference type="ARBA" id="ARBA00023098"/>
    </source>
</evidence>
<reference evidence="11" key="1">
    <citation type="submission" date="2020-10" db="EMBL/GenBank/DDBJ databases">
        <authorList>
            <person name="Gilroy R."/>
        </authorList>
    </citation>
    <scope>NUCLEOTIDE SEQUENCE</scope>
    <source>
        <strain evidence="11">ChiBcec2-4451</strain>
    </source>
</reference>
<accession>A0A9D1NTF0</accession>
<reference evidence="11" key="2">
    <citation type="journal article" date="2021" name="PeerJ">
        <title>Extensive microbial diversity within the chicken gut microbiome revealed by metagenomics and culture.</title>
        <authorList>
            <person name="Gilroy R."/>
            <person name="Ravi A."/>
            <person name="Getino M."/>
            <person name="Pursley I."/>
            <person name="Horton D.L."/>
            <person name="Alikhan N.F."/>
            <person name="Baker D."/>
            <person name="Gharbi K."/>
            <person name="Hall N."/>
            <person name="Watson M."/>
            <person name="Adriaenssens E.M."/>
            <person name="Foster-Nyarko E."/>
            <person name="Jarju S."/>
            <person name="Secka A."/>
            <person name="Antonio M."/>
            <person name="Oren A."/>
            <person name="Chaudhuri R.R."/>
            <person name="La Ragione R."/>
            <person name="Hildebrand F."/>
            <person name="Pallen M.J."/>
        </authorList>
    </citation>
    <scope>NUCLEOTIDE SEQUENCE</scope>
    <source>
        <strain evidence="11">ChiBcec2-4451</strain>
    </source>
</reference>
<evidence type="ECO:0000256" key="6">
    <source>
        <dbReference type="ARBA" id="ARBA00044804"/>
    </source>
</evidence>
<comment type="catalytic activity">
    <reaction evidence="8">
        <text>cholate + taurine = taurocholate + H2O</text>
        <dbReference type="Rhea" id="RHEA:47108"/>
        <dbReference type="ChEBI" id="CHEBI:15377"/>
        <dbReference type="ChEBI" id="CHEBI:29747"/>
        <dbReference type="ChEBI" id="CHEBI:36257"/>
        <dbReference type="ChEBI" id="CHEBI:507393"/>
    </reaction>
    <physiologicalReaction direction="right-to-left" evidence="8">
        <dbReference type="Rhea" id="RHEA:47110"/>
    </physiologicalReaction>
</comment>
<dbReference type="Gene3D" id="3.60.60.10">
    <property type="entry name" value="Penicillin V Acylase, Chain A"/>
    <property type="match status" value="1"/>
</dbReference>
<gene>
    <name evidence="11" type="ORF">IAA63_05150</name>
</gene>
<dbReference type="Pfam" id="PF02275">
    <property type="entry name" value="CBAH"/>
    <property type="match status" value="1"/>
</dbReference>
<comment type="pathway">
    <text evidence="1">Lipid metabolism; bile acid biosynthesis.</text>
</comment>
<evidence type="ECO:0000313" key="12">
    <source>
        <dbReference type="Proteomes" id="UP000886723"/>
    </source>
</evidence>
<comment type="caution">
    <text evidence="11">The sequence shown here is derived from an EMBL/GenBank/DDBJ whole genome shotgun (WGS) entry which is preliminary data.</text>
</comment>
<comment type="similarity">
    <text evidence="2">Belongs to the peptidase C59 family.</text>
</comment>